<evidence type="ECO:0000313" key="2">
    <source>
        <dbReference type="EMBL" id="GMM44801.1"/>
    </source>
</evidence>
<reference evidence="2 3" key="1">
    <citation type="journal article" date="2023" name="Elife">
        <title>Identification of key yeast species and microbe-microbe interactions impacting larval growth of Drosophila in the wild.</title>
        <authorList>
            <person name="Mure A."/>
            <person name="Sugiura Y."/>
            <person name="Maeda R."/>
            <person name="Honda K."/>
            <person name="Sakurai N."/>
            <person name="Takahashi Y."/>
            <person name="Watada M."/>
            <person name="Katoh T."/>
            <person name="Gotoh A."/>
            <person name="Gotoh Y."/>
            <person name="Taniguchi I."/>
            <person name="Nakamura K."/>
            <person name="Hayashi T."/>
            <person name="Katayama T."/>
            <person name="Uemura T."/>
            <person name="Hattori Y."/>
        </authorList>
    </citation>
    <scope>NUCLEOTIDE SEQUENCE [LARGE SCALE GENOMIC DNA]</scope>
    <source>
        <strain evidence="2 3">PK-24</strain>
    </source>
</reference>
<feature type="compositionally biased region" description="Low complexity" evidence="1">
    <location>
        <begin position="961"/>
        <end position="976"/>
    </location>
</feature>
<feature type="region of interest" description="Disordered" evidence="1">
    <location>
        <begin position="953"/>
        <end position="976"/>
    </location>
</feature>
<dbReference type="Proteomes" id="UP001378960">
    <property type="component" value="Unassembled WGS sequence"/>
</dbReference>
<dbReference type="EMBL" id="BTGB01000001">
    <property type="protein sequence ID" value="GMM44801.1"/>
    <property type="molecule type" value="Genomic_DNA"/>
</dbReference>
<name>A0AAV5R2F0_PICKL</name>
<sequence length="1224" mass="144633">MYVVRCRKIPIQLSKNIELRLKFQSIIFRQYSMKTKLDCNNNNNNNEINDRINNKELENNISDDNFNDIDNNRSNHSCTKNNLSNIMNSFLHSSMENLENYIINQTQLSDNREFQESNSELLDFDLENEMINEPEFNEDEIESSPLIFKQVKNYNKHFNEYLNLLGKKDIEFILTEDLEYQYKTYPEINQNIEKKATCNIQLILNYYIRSIPEFQQSFKIDKSKYTRLSDKNIFEIVKILVNHRWFNAASFILVKRNLSFNDLLQFLNNLLETEFIFQKSKFMKLMFMIHLNKAFKSINPLVIKNLDFFANQDTFTEFQTMSYMYNKKYISISALKQDYEKLKEVIYNNSLSNTVCDNNLKLIYLIKAAIIYKNDKPLNKTKQIKNFKSLLTTNELAFSKSENEKFLQIFLSHVLSLDKEEIKEIYNNLNLSPKDVRSFMDERRDFILQTLLIDMHVQVSNLTAIYILSINPDQQINILLWKYNMDGKNNLIKSTIYYKFLIEKFIQVFKTNKKVKNEVINIEYSNLSTYRKSKIISQNLTRYYKTNSLIIKNHVGGYIRLTNQPKEHSQVMKEVMMSLFFNNPSFQNETKHNFNKNYTYIDLLEILEMISVNSPTSSNREILFTFGNRIIEYNIKHNNSSFFNDHSDKEIFETLVKFIDDIKLLDYGSIKYAASLLPSTTTFLNNYLQEEAKSLSSTSSPYNEISYNEILENNPFFKKYCKILNFSFDGFCSGDSELSKLNPKNYKSKFYMSYHGLLESIAIVIMKLPKEVIIKIWNLRANWLYSDNIDGINKFNTSITKFGIFFEVFLRRSTRKKEVDKVNYIEYQQILNEENDELSSNEIVWELVESISGFKWNEEDSKKLLNERIMNENLVLDDGNTFGSGILDVLNNLKHDDKISYIDRYKFMSGLKNDISNRIETDLVDNNKIEQLGKFNDVTDLLFDSMNVDENDSKDDIEGENVNNDNRFNNSNNSNNMRNFQSNERVIMDQDLIEFNELYHNFVKFNKIPKDRKVKIFGNIKGSQSSNIENNLYLDSKKVQIKKKYTFSEKRRLFKCFGPLRVKSLLIRSLIERNPLAIDDLIRRLYLQYDTCIPIVLIHNAMIGLLKSKSNNIDFISKINLIKILDIIIPLIYTGGALRAHTYYYMKLVNFQKFKILLVDEIINESLKKNGGSLKTLNWAMKKITSSPNLFKYEEAFKRWDNILNNMKDSKVGFWNPSNDNRWD</sequence>
<organism evidence="2 3">
    <name type="scientific">Pichia kluyveri</name>
    <name type="common">Yeast</name>
    <dbReference type="NCBI Taxonomy" id="36015"/>
    <lineage>
        <taxon>Eukaryota</taxon>
        <taxon>Fungi</taxon>
        <taxon>Dikarya</taxon>
        <taxon>Ascomycota</taxon>
        <taxon>Saccharomycotina</taxon>
        <taxon>Pichiomycetes</taxon>
        <taxon>Pichiales</taxon>
        <taxon>Pichiaceae</taxon>
        <taxon>Pichia</taxon>
    </lineage>
</organism>
<proteinExistence type="predicted"/>
<dbReference type="AlphaFoldDB" id="A0AAV5R2F0"/>
<protein>
    <submittedName>
        <fullName evidence="2">Uncharacterized protein</fullName>
    </submittedName>
</protein>
<gene>
    <name evidence="2" type="ORF">DAPK24_013760</name>
</gene>
<keyword evidence="3" id="KW-1185">Reference proteome</keyword>
<evidence type="ECO:0000256" key="1">
    <source>
        <dbReference type="SAM" id="MobiDB-lite"/>
    </source>
</evidence>
<accession>A0AAV5R2F0</accession>
<evidence type="ECO:0000313" key="3">
    <source>
        <dbReference type="Proteomes" id="UP001378960"/>
    </source>
</evidence>
<comment type="caution">
    <text evidence="2">The sequence shown here is derived from an EMBL/GenBank/DDBJ whole genome shotgun (WGS) entry which is preliminary data.</text>
</comment>